<reference evidence="3 4" key="1">
    <citation type="submission" date="2019-06" db="EMBL/GenBank/DDBJ databases">
        <authorList>
            <person name="Li M."/>
        </authorList>
    </citation>
    <scope>NUCLEOTIDE SEQUENCE [LARGE SCALE GENOMIC DNA]</scope>
    <source>
        <strain evidence="3 4">BGMRC6574</strain>
    </source>
</reference>
<organism evidence="3 4">
    <name type="scientific">Pararhizobium mangrovi</name>
    <dbReference type="NCBI Taxonomy" id="2590452"/>
    <lineage>
        <taxon>Bacteria</taxon>
        <taxon>Pseudomonadati</taxon>
        <taxon>Pseudomonadota</taxon>
        <taxon>Alphaproteobacteria</taxon>
        <taxon>Hyphomicrobiales</taxon>
        <taxon>Rhizobiaceae</taxon>
        <taxon>Rhizobium/Agrobacterium group</taxon>
        <taxon>Pararhizobium</taxon>
    </lineage>
</organism>
<sequence length="646" mass="64845">MSPSIAPNRLPVALSAKGTAANANQRGRGEDGSAFSEVVDRKAAPTDGETAPVRAGANADPDKTSDRNAVKTEGERAETQTGSDEHSRDGIAKKDGDRDRTGVDARKRDAESDAPKKSSARQGDNAARSAGNRTGQGVKAEGGSEPDQASASTDESAAHPVEDEAGEKAVLPHASSEAASVPSKDGKGRTRVDEMTDGVEHQTDPETKDTPVADIAAKDEGKSADTASRHDPKKRKRKDDDAVAPAVVPVPKEAAAKARAPSDRTDATDRSGGANARANAPVSADRQGSAATGKPAGEASAHPTRDKGTGDTAKAALNAGSGGGGNHAVRVVAARSVGSALADLRTMLSHALTSRGDTDARPAEPVKATVRKQAASSAETPAARNASDKGGDKQVVDHAIRLDDDAETKPSKSTAAKETTMPAPVASAGMAAARGGNPASQVGNALVERADWSQALARGTAGTGATGGANAGAKVSSLTLQLNPGSLGAVTAHLQANGDQLVIHLQVQTAEALRQLSSGNDAIIDKLKGHGYAVEKITVQHVASDPSAAAATTGGQPGTNQNAGAGQQPGSGQNGGQNGGQHTGQNAGHGQNGAHGGHGGQQHAGGGSGRRGNAGNGFERVVAPGEPAVSREDEPSRRNPSGGVYL</sequence>
<dbReference type="Gene3D" id="3.30.750.140">
    <property type="match status" value="1"/>
</dbReference>
<evidence type="ECO:0000313" key="4">
    <source>
        <dbReference type="Proteomes" id="UP000320314"/>
    </source>
</evidence>
<keyword evidence="4" id="KW-1185">Reference proteome</keyword>
<accession>A0A506U0B2</accession>
<proteinExistence type="predicted"/>
<feature type="compositionally biased region" description="Low complexity" evidence="1">
    <location>
        <begin position="548"/>
        <end position="566"/>
    </location>
</feature>
<evidence type="ECO:0000256" key="1">
    <source>
        <dbReference type="SAM" id="MobiDB-lite"/>
    </source>
</evidence>
<dbReference type="InterPro" id="IPR021136">
    <property type="entry name" value="Flagellar_hook_control-like_C"/>
</dbReference>
<feature type="compositionally biased region" description="Basic and acidic residues" evidence="1">
    <location>
        <begin position="386"/>
        <end position="410"/>
    </location>
</feature>
<dbReference type="AlphaFoldDB" id="A0A506U0B2"/>
<dbReference type="EMBL" id="VHLH01000025">
    <property type="protein sequence ID" value="TPW26898.1"/>
    <property type="molecule type" value="Genomic_DNA"/>
</dbReference>
<evidence type="ECO:0000259" key="2">
    <source>
        <dbReference type="Pfam" id="PF02120"/>
    </source>
</evidence>
<dbReference type="Proteomes" id="UP000320314">
    <property type="component" value="Unassembled WGS sequence"/>
</dbReference>
<gene>
    <name evidence="3" type="ORF">FJU11_13065</name>
</gene>
<dbReference type="OrthoDB" id="8117459at2"/>
<feature type="compositionally biased region" description="Gly residues" evidence="1">
    <location>
        <begin position="590"/>
        <end position="615"/>
    </location>
</feature>
<feature type="region of interest" description="Disordered" evidence="1">
    <location>
        <begin position="16"/>
        <end position="327"/>
    </location>
</feature>
<name>A0A506U0B2_9HYPH</name>
<dbReference type="InterPro" id="IPR038610">
    <property type="entry name" value="FliK-like_C_sf"/>
</dbReference>
<comment type="caution">
    <text evidence="3">The sequence shown here is derived from an EMBL/GenBank/DDBJ whole genome shotgun (WGS) entry which is preliminary data.</text>
</comment>
<feature type="region of interest" description="Disordered" evidence="1">
    <location>
        <begin position="353"/>
        <end position="423"/>
    </location>
</feature>
<protein>
    <recommendedName>
        <fullName evidence="2">Flagellar hook-length control protein-like C-terminal domain-containing protein</fullName>
    </recommendedName>
</protein>
<evidence type="ECO:0000313" key="3">
    <source>
        <dbReference type="EMBL" id="TPW26898.1"/>
    </source>
</evidence>
<feature type="compositionally biased region" description="Basic and acidic residues" evidence="1">
    <location>
        <begin position="254"/>
        <end position="269"/>
    </location>
</feature>
<feature type="compositionally biased region" description="Low complexity" evidence="1">
    <location>
        <begin position="243"/>
        <end position="253"/>
    </location>
</feature>
<feature type="compositionally biased region" description="Basic and acidic residues" evidence="1">
    <location>
        <begin position="184"/>
        <end position="230"/>
    </location>
</feature>
<feature type="domain" description="Flagellar hook-length control protein-like C-terminal" evidence="2">
    <location>
        <begin position="468"/>
        <end position="543"/>
    </location>
</feature>
<dbReference type="RefSeq" id="WP_141167514.1">
    <property type="nucleotide sequence ID" value="NZ_VHLH01000025.1"/>
</dbReference>
<feature type="compositionally biased region" description="Gly residues" evidence="1">
    <location>
        <begin position="567"/>
        <end position="582"/>
    </location>
</feature>
<dbReference type="CDD" id="cd17470">
    <property type="entry name" value="T3SS_Flik_C"/>
    <property type="match status" value="1"/>
</dbReference>
<feature type="compositionally biased region" description="Basic and acidic residues" evidence="1">
    <location>
        <begin position="60"/>
        <end position="116"/>
    </location>
</feature>
<dbReference type="Pfam" id="PF02120">
    <property type="entry name" value="Flg_hook"/>
    <property type="match status" value="1"/>
</dbReference>
<feature type="region of interest" description="Disordered" evidence="1">
    <location>
        <begin position="545"/>
        <end position="646"/>
    </location>
</feature>